<dbReference type="Proteomes" id="UP001162889">
    <property type="component" value="Unassembled WGS sequence"/>
</dbReference>
<gene>
    <name evidence="2" type="ORF">KVP70_06335</name>
    <name evidence="3" type="ORF">L1274_002452</name>
</gene>
<dbReference type="PANTHER" id="PTHR13696:SF99">
    <property type="entry name" value="COBYRINIC ACID AC-DIAMIDE SYNTHASE"/>
    <property type="match status" value="1"/>
</dbReference>
<accession>A0AA41L1C9</accession>
<evidence type="ECO:0000313" key="4">
    <source>
        <dbReference type="Proteomes" id="UP001155901"/>
    </source>
</evidence>
<reference evidence="2" key="1">
    <citation type="submission" date="2021-07" db="EMBL/GenBank/DDBJ databases">
        <title>Characterization of violacein-producing bacteria and related species.</title>
        <authorList>
            <person name="Wilson H.S."/>
            <person name="De Leon M.E."/>
        </authorList>
    </citation>
    <scope>NUCLEOTIDE SEQUENCE</scope>
    <source>
        <strain evidence="2">HSC-15S17</strain>
    </source>
</reference>
<evidence type="ECO:0000313" key="5">
    <source>
        <dbReference type="Proteomes" id="UP001162889"/>
    </source>
</evidence>
<protein>
    <submittedName>
        <fullName evidence="3">Chromosome partitioning protein</fullName>
    </submittedName>
    <submittedName>
        <fullName evidence="2">ParA family protein</fullName>
    </submittedName>
</protein>
<dbReference type="EMBL" id="JAHTGR010000003">
    <property type="protein sequence ID" value="MBV6320548.1"/>
    <property type="molecule type" value="Genomic_DNA"/>
</dbReference>
<dbReference type="Proteomes" id="UP001155901">
    <property type="component" value="Unassembled WGS sequence"/>
</dbReference>
<feature type="domain" description="AAA" evidence="1">
    <location>
        <begin position="12"/>
        <end position="208"/>
    </location>
</feature>
<evidence type="ECO:0000259" key="1">
    <source>
        <dbReference type="Pfam" id="PF13614"/>
    </source>
</evidence>
<reference evidence="3" key="2">
    <citation type="submission" date="2022-03" db="EMBL/GenBank/DDBJ databases">
        <title>Genome Encyclopedia of Bacteria and Archaea VI: Functional Genomics of Type Strains.</title>
        <authorList>
            <person name="Whitman W."/>
        </authorList>
    </citation>
    <scope>NUCLEOTIDE SEQUENCE</scope>
    <source>
        <strain evidence="3">HSC-15S17</strain>
    </source>
</reference>
<evidence type="ECO:0000313" key="2">
    <source>
        <dbReference type="EMBL" id="MBV6320548.1"/>
    </source>
</evidence>
<dbReference type="Pfam" id="PF13614">
    <property type="entry name" value="AAA_31"/>
    <property type="match status" value="1"/>
</dbReference>
<name>A0AA41L1C9_9BURK</name>
<dbReference type="AlphaFoldDB" id="A0AA41L1C9"/>
<dbReference type="InterPro" id="IPR050678">
    <property type="entry name" value="DNA_Partitioning_ATPase"/>
</dbReference>
<dbReference type="PANTHER" id="PTHR13696">
    <property type="entry name" value="P-LOOP CONTAINING NUCLEOSIDE TRIPHOSPHATE HYDROLASE"/>
    <property type="match status" value="1"/>
</dbReference>
<dbReference type="EMBL" id="JALJZU010000004">
    <property type="protein sequence ID" value="MCP2008744.1"/>
    <property type="molecule type" value="Genomic_DNA"/>
</dbReference>
<dbReference type="RefSeq" id="WP_217941301.1">
    <property type="nucleotide sequence ID" value="NZ_JAHTGR010000003.1"/>
</dbReference>
<organism evidence="2 4">
    <name type="scientific">Duganella violaceipulchra</name>
    <dbReference type="NCBI Taxonomy" id="2849652"/>
    <lineage>
        <taxon>Bacteria</taxon>
        <taxon>Pseudomonadati</taxon>
        <taxon>Pseudomonadota</taxon>
        <taxon>Betaproteobacteria</taxon>
        <taxon>Burkholderiales</taxon>
        <taxon>Oxalobacteraceae</taxon>
        <taxon>Telluria group</taxon>
        <taxon>Duganella</taxon>
    </lineage>
</organism>
<keyword evidence="5" id="KW-1185">Reference proteome</keyword>
<proteinExistence type="predicted"/>
<dbReference type="CDD" id="cd02042">
    <property type="entry name" value="ParAB_family"/>
    <property type="match status" value="1"/>
</dbReference>
<dbReference type="InterPro" id="IPR025669">
    <property type="entry name" value="AAA_dom"/>
</dbReference>
<comment type="caution">
    <text evidence="2">The sequence shown here is derived from an EMBL/GenBank/DDBJ whole genome shotgun (WGS) entry which is preliminary data.</text>
</comment>
<evidence type="ECO:0000313" key="3">
    <source>
        <dbReference type="EMBL" id="MCP2008744.1"/>
    </source>
</evidence>
<sequence length="292" mass="31978">MATKPKKIETPVVAVLNMKGGVGKTTISAHVFRHLYSHLKKRVLLVDFDPQFNLTQAIMPQLSYEKHKAAGRTILSVMEDSSAPSIFKVNSNLGPPPGLDSVAVRLRHFKNNSPDLLLVPGDFDMVKYSMIGDGKILEPVKARFLQFIENSRADRDLICIDCNPSSSFMTICALQAATHVVVPVRPDRYSILGLKMLNRFISEVPQITKKPELIVLLNGIKPSGYDPAVENALRSDPEFGPITLAKSLKISKVLEATVGYTGFATDKEGQAWRVTPNISAIVDELGVALGLT</sequence>